<protein>
    <recommendedName>
        <fullName evidence="10">4,4'-diaponeurosporenoate glycosyltransferase</fullName>
    </recommendedName>
</protein>
<feature type="transmembrane region" description="Helical" evidence="11">
    <location>
        <begin position="280"/>
        <end position="299"/>
    </location>
</feature>
<keyword evidence="11" id="KW-1133">Transmembrane helix</keyword>
<proteinExistence type="inferred from homology"/>
<name>A0ABY4EMA8_9BACI</name>
<dbReference type="Gene3D" id="3.90.550.10">
    <property type="entry name" value="Spore Coat Polysaccharide Biosynthesis Protein SpsA, Chain A"/>
    <property type="match status" value="1"/>
</dbReference>
<evidence type="ECO:0000256" key="4">
    <source>
        <dbReference type="ARBA" id="ARBA00022679"/>
    </source>
</evidence>
<feature type="domain" description="Glycosyltransferase 2-like" evidence="12">
    <location>
        <begin position="43"/>
        <end position="214"/>
    </location>
</feature>
<keyword evidence="14" id="KW-1185">Reference proteome</keyword>
<evidence type="ECO:0000313" key="13">
    <source>
        <dbReference type="EMBL" id="UOQ43241.1"/>
    </source>
</evidence>
<sequence>MDNLLFYLLVIMTIVLNIWTIINSVFLLPLAPSKRLDHFPKVSVLVPLRNEASQVEGLVQSLKKLTYPNLEVNLLDDQSEDGTYERLQSEIKGDERFHLFKGDPLPDGWNGKVYACHQLSHHSNGTYLLFFDADARMAPSAVEKALATLYKYHAAMISGFPNYPSRNLFASLLVPLQHMVVLLHLPLMVANSTLKPKFTAACGIFILINREVYDLIGGHASVKNSLVEDVDIAREVKKSGYKMILANLTPTVVSFMYDTAKETWEGFKKNIFPGLGRSKIMVTGIILVYSVLFLTPFAYAMTGLALGNWTLLLPFLLTVAFKMFVDARTGHPLWLAWLLPVSIAALLAVMISSMLTHVRGKAYKWKGRSYE</sequence>
<evidence type="ECO:0000259" key="12">
    <source>
        <dbReference type="Pfam" id="PF00535"/>
    </source>
</evidence>
<evidence type="ECO:0000256" key="9">
    <source>
        <dbReference type="ARBA" id="ARBA00038120"/>
    </source>
</evidence>
<keyword evidence="4" id="KW-0808">Transferase</keyword>
<keyword evidence="2" id="KW-1003">Cell membrane</keyword>
<dbReference type="InterPro" id="IPR029044">
    <property type="entry name" value="Nucleotide-diphossugar_trans"/>
</dbReference>
<gene>
    <name evidence="13" type="ORF">MUN89_15040</name>
</gene>
<evidence type="ECO:0000256" key="11">
    <source>
        <dbReference type="SAM" id="Phobius"/>
    </source>
</evidence>
<dbReference type="PANTHER" id="PTHR43646">
    <property type="entry name" value="GLYCOSYLTRANSFERASE"/>
    <property type="match status" value="1"/>
</dbReference>
<comment type="pathway">
    <text evidence="8">Carotenoid biosynthesis; staphyloxanthin biosynthesis; staphyloxanthin from farnesyl diphosphate: step 4/5.</text>
</comment>
<reference evidence="13 14" key="1">
    <citation type="submission" date="2022-04" db="EMBL/GenBank/DDBJ databases">
        <title>Halobacillus sp. isolated from saltern.</title>
        <authorList>
            <person name="Won M."/>
            <person name="Lee C.-M."/>
            <person name="Woen H.-Y."/>
            <person name="Kwon S.-W."/>
        </authorList>
    </citation>
    <scope>NUCLEOTIDE SEQUENCE [LARGE SCALE GENOMIC DNA]</scope>
    <source>
        <strain evidence="13 14">SSBR10-3</strain>
    </source>
</reference>
<evidence type="ECO:0000256" key="1">
    <source>
        <dbReference type="ARBA" id="ARBA00004236"/>
    </source>
</evidence>
<dbReference type="EMBL" id="CP095073">
    <property type="protein sequence ID" value="UOQ43241.1"/>
    <property type="molecule type" value="Genomic_DNA"/>
</dbReference>
<dbReference type="SUPFAM" id="SSF53448">
    <property type="entry name" value="Nucleotide-diphospho-sugar transferases"/>
    <property type="match status" value="1"/>
</dbReference>
<keyword evidence="3" id="KW-0328">Glycosyltransferase</keyword>
<evidence type="ECO:0000313" key="14">
    <source>
        <dbReference type="Proteomes" id="UP000831787"/>
    </source>
</evidence>
<dbReference type="InterPro" id="IPR001173">
    <property type="entry name" value="Glyco_trans_2-like"/>
</dbReference>
<dbReference type="Pfam" id="PF00535">
    <property type="entry name" value="Glycos_transf_2"/>
    <property type="match status" value="1"/>
</dbReference>
<evidence type="ECO:0000256" key="3">
    <source>
        <dbReference type="ARBA" id="ARBA00022676"/>
    </source>
</evidence>
<evidence type="ECO:0000256" key="6">
    <source>
        <dbReference type="ARBA" id="ARBA00023136"/>
    </source>
</evidence>
<comment type="similarity">
    <text evidence="9">Belongs to the glycosyltransferase 2 family. CrtQ subfamily.</text>
</comment>
<accession>A0ABY4EMA8</accession>
<feature type="transmembrane region" description="Helical" evidence="11">
    <location>
        <begin position="337"/>
        <end position="358"/>
    </location>
</feature>
<evidence type="ECO:0000256" key="5">
    <source>
        <dbReference type="ARBA" id="ARBA00022746"/>
    </source>
</evidence>
<feature type="transmembrane region" description="Helical" evidence="11">
    <location>
        <begin position="6"/>
        <end position="31"/>
    </location>
</feature>
<organism evidence="13 14">
    <name type="scientific">Halobacillus salinarum</name>
    <dbReference type="NCBI Taxonomy" id="2932257"/>
    <lineage>
        <taxon>Bacteria</taxon>
        <taxon>Bacillati</taxon>
        <taxon>Bacillota</taxon>
        <taxon>Bacilli</taxon>
        <taxon>Bacillales</taxon>
        <taxon>Bacillaceae</taxon>
        <taxon>Halobacillus</taxon>
    </lineage>
</organism>
<keyword evidence="11" id="KW-0812">Transmembrane</keyword>
<evidence type="ECO:0000256" key="2">
    <source>
        <dbReference type="ARBA" id="ARBA00022475"/>
    </source>
</evidence>
<evidence type="ECO:0000256" key="10">
    <source>
        <dbReference type="ARBA" id="ARBA00040345"/>
    </source>
</evidence>
<dbReference type="PANTHER" id="PTHR43646:SF2">
    <property type="entry name" value="GLYCOSYLTRANSFERASE 2-LIKE DOMAIN-CONTAINING PROTEIN"/>
    <property type="match status" value="1"/>
</dbReference>
<evidence type="ECO:0000256" key="8">
    <source>
        <dbReference type="ARBA" id="ARBA00037904"/>
    </source>
</evidence>
<dbReference type="Proteomes" id="UP000831787">
    <property type="component" value="Chromosome"/>
</dbReference>
<keyword evidence="5" id="KW-0125">Carotenoid biosynthesis</keyword>
<dbReference type="RefSeq" id="WP_244708600.1">
    <property type="nucleotide sequence ID" value="NZ_CP095073.1"/>
</dbReference>
<comment type="subcellular location">
    <subcellularLocation>
        <location evidence="1">Cell membrane</location>
    </subcellularLocation>
</comment>
<comment type="function">
    <text evidence="7">Catalyzes the glycosylation of 4,4'-diaponeurosporenoate, i.e. the esterification of glucose at the C1'' position with the carboxyl group of 4,4'-diaponeurosporenic acid, to form glycosyl-4,4'-diaponeurosporenoate. This is a step in the biosynthesis of staphyloxanthin, an orange pigment present in most staphylococci strains.</text>
</comment>
<evidence type="ECO:0000256" key="7">
    <source>
        <dbReference type="ARBA" id="ARBA00037281"/>
    </source>
</evidence>
<keyword evidence="6 11" id="KW-0472">Membrane</keyword>